<proteinExistence type="predicted"/>
<keyword evidence="1" id="KW-0479">Metal-binding</keyword>
<dbReference type="PROSITE" id="PS50158">
    <property type="entry name" value="ZF_CCHC"/>
    <property type="match status" value="1"/>
</dbReference>
<sequence>MGTFLVEVVVSDARSTYAKRGRVMREDQGRRRHVKSCPCGLDLSQWVKKDPPSPTASTTTTTTTDTKFDKDKEAYPMLPGTKVDEFMTPPRDKGKWNKPSKAVFEAPTKTATTKTTAKTSTKECGRHHELTKLNLDNNCRHKTIKCFCCGQPGHRWQQCPKLTDAAEAAKNDPRFYIVPAPGAKTAQTAQTMKPNHTTKPKPTTQKAPTKTKTTAKTNKKWMPKNA</sequence>
<feature type="compositionally biased region" description="Low complexity" evidence="2">
    <location>
        <begin position="55"/>
        <end position="65"/>
    </location>
</feature>
<feature type="domain" description="CCHC-type" evidence="3">
    <location>
        <begin position="145"/>
        <end position="161"/>
    </location>
</feature>
<dbReference type="VEuPathDB" id="CryptoDB:Vbra_12634"/>
<gene>
    <name evidence="4" type="ORF">Vbra_12634</name>
</gene>
<name>A0A0G4EPS6_VITBC</name>
<dbReference type="Proteomes" id="UP000041254">
    <property type="component" value="Unassembled WGS sequence"/>
</dbReference>
<keyword evidence="1" id="KW-0863">Zinc-finger</keyword>
<accession>A0A0G4EPS6</accession>
<keyword evidence="1" id="KW-0862">Zinc</keyword>
<feature type="region of interest" description="Disordered" evidence="2">
    <location>
        <begin position="45"/>
        <end position="74"/>
    </location>
</feature>
<dbReference type="GO" id="GO:0008270">
    <property type="term" value="F:zinc ion binding"/>
    <property type="evidence" value="ECO:0007669"/>
    <property type="project" value="UniProtKB-KW"/>
</dbReference>
<dbReference type="EMBL" id="CDMY01000283">
    <property type="protein sequence ID" value="CEL99566.1"/>
    <property type="molecule type" value="Genomic_DNA"/>
</dbReference>
<feature type="compositionally biased region" description="Basic residues" evidence="2">
    <location>
        <begin position="217"/>
        <end position="226"/>
    </location>
</feature>
<dbReference type="InterPro" id="IPR001878">
    <property type="entry name" value="Znf_CCHC"/>
</dbReference>
<dbReference type="GO" id="GO:0003676">
    <property type="term" value="F:nucleic acid binding"/>
    <property type="evidence" value="ECO:0007669"/>
    <property type="project" value="InterPro"/>
</dbReference>
<evidence type="ECO:0000259" key="3">
    <source>
        <dbReference type="PROSITE" id="PS50158"/>
    </source>
</evidence>
<feature type="region of interest" description="Disordered" evidence="2">
    <location>
        <begin position="185"/>
        <end position="226"/>
    </location>
</feature>
<dbReference type="AlphaFoldDB" id="A0A0G4EPS6"/>
<dbReference type="SUPFAM" id="SSF57756">
    <property type="entry name" value="Retrovirus zinc finger-like domains"/>
    <property type="match status" value="1"/>
</dbReference>
<evidence type="ECO:0000256" key="1">
    <source>
        <dbReference type="PROSITE-ProRule" id="PRU00047"/>
    </source>
</evidence>
<reference evidence="4 5" key="1">
    <citation type="submission" date="2014-11" db="EMBL/GenBank/DDBJ databases">
        <authorList>
            <person name="Zhu J."/>
            <person name="Qi W."/>
            <person name="Song R."/>
        </authorList>
    </citation>
    <scope>NUCLEOTIDE SEQUENCE [LARGE SCALE GENOMIC DNA]</scope>
</reference>
<dbReference type="InParanoid" id="A0A0G4EPS6"/>
<keyword evidence="5" id="KW-1185">Reference proteome</keyword>
<evidence type="ECO:0000313" key="5">
    <source>
        <dbReference type="Proteomes" id="UP000041254"/>
    </source>
</evidence>
<feature type="compositionally biased region" description="Low complexity" evidence="2">
    <location>
        <begin position="193"/>
        <end position="216"/>
    </location>
</feature>
<evidence type="ECO:0000256" key="2">
    <source>
        <dbReference type="SAM" id="MobiDB-lite"/>
    </source>
</evidence>
<evidence type="ECO:0000313" key="4">
    <source>
        <dbReference type="EMBL" id="CEL99566.1"/>
    </source>
</evidence>
<organism evidence="4 5">
    <name type="scientific">Vitrella brassicaformis (strain CCMP3155)</name>
    <dbReference type="NCBI Taxonomy" id="1169540"/>
    <lineage>
        <taxon>Eukaryota</taxon>
        <taxon>Sar</taxon>
        <taxon>Alveolata</taxon>
        <taxon>Colpodellida</taxon>
        <taxon>Vitrellaceae</taxon>
        <taxon>Vitrella</taxon>
    </lineage>
</organism>
<protein>
    <recommendedName>
        <fullName evidence="3">CCHC-type domain-containing protein</fullName>
    </recommendedName>
</protein>
<dbReference type="InterPro" id="IPR036875">
    <property type="entry name" value="Znf_CCHC_sf"/>
</dbReference>